<dbReference type="OrthoDB" id="5237293at2759"/>
<reference evidence="4" key="1">
    <citation type="submission" date="2016-02" db="EMBL/GenBank/DDBJ databases">
        <title>Draft genome sequence of Microdochium bolleyi, a fungal endophyte of beachgrass.</title>
        <authorList>
            <consortium name="DOE Joint Genome Institute"/>
            <person name="David A.S."/>
            <person name="May G."/>
            <person name="Haridas S."/>
            <person name="Lim J."/>
            <person name="Wang M."/>
            <person name="Labutti K."/>
            <person name="Lipzen A."/>
            <person name="Barry K."/>
            <person name="Grigoriev I.V."/>
        </authorList>
    </citation>
    <scope>NUCLEOTIDE SEQUENCE [LARGE SCALE GENOMIC DNA]</scope>
    <source>
        <strain evidence="4">J235TASD1</strain>
    </source>
</reference>
<feature type="compositionally biased region" description="Low complexity" evidence="1">
    <location>
        <begin position="48"/>
        <end position="67"/>
    </location>
</feature>
<dbReference type="InterPro" id="IPR000095">
    <property type="entry name" value="CRIB_dom"/>
</dbReference>
<feature type="compositionally biased region" description="Polar residues" evidence="1">
    <location>
        <begin position="417"/>
        <end position="427"/>
    </location>
</feature>
<feature type="compositionally biased region" description="Polar residues" evidence="1">
    <location>
        <begin position="553"/>
        <end position="562"/>
    </location>
</feature>
<feature type="region of interest" description="Disordered" evidence="1">
    <location>
        <begin position="223"/>
        <end position="333"/>
    </location>
</feature>
<feature type="compositionally biased region" description="Low complexity" evidence="1">
    <location>
        <begin position="620"/>
        <end position="634"/>
    </location>
</feature>
<dbReference type="AlphaFoldDB" id="A0A136JB72"/>
<name>A0A136JB72_9PEZI</name>
<sequence>MSTSQSPMVDFSTELFEPAIDGPPSPERIRAVNKQLQRSSVRERHLSHNTVSSKSSSLLSATSEAPSWELGPDILSRKSSQRSSSSSNPSRELGDSAISFGKGIFNRRGKSRKEGSETTTLAPMASMSDLKSPRDLHFMSTMFARRRGSRPDIDGAEQKKLQISGPYNFQHLTHTQKSSVPDLNRTSRMDLVSEFASMRAGQKPSIGSLKGIQATEIHVADISSESLPLQGDRAPSDGVPSPPGSHQEQSGRDKELPATPGESWFKKHSQSMSQGIAKMPPSRPSRSPSEPPFPSPIPPPPRISSRISARFDSRESLASSTMDHLNSPGLSAAQSVVSIQEEWTEVSAAPVAHDDAAWPLTPPAMTSVPEVPEEEEQQVVTEVARASVISNHSSLRGSVSVPLLRQLSLRQTKPRRPSNTSDTLGHFSSASISQVNGDAASGSPIGDTFFDDDWENDIDYCYDHEAEADCDYAWERPSLDMWRDNEDGLKQGGHTFFADTFGASSSRSHNTSVSRAVSPASPRTRPQAHAPPSASLTLPITTNFSLPDRGHNRTLSRASSALGSQEFTLSPSLLIPNDYQEQMLSYEREVDHNEEDPEDDVPLGHLYDKNALMLNVRSSASTTASRMSEHSLSSSRHKSTHSTSTAFTRWTAISSNGSVDCWQQHGDKENDEWNMTPTAGVIGMTLPETQESAAASGPERHQRTGSEANILDNLSYAGKSADAPATRRRAKTTSRSHNGPPQFGLFPHVPSSPQP</sequence>
<protein>
    <recommendedName>
        <fullName evidence="2">CRIB domain-containing protein</fullName>
    </recommendedName>
</protein>
<feature type="region of interest" description="Disordered" evidence="1">
    <location>
        <begin position="690"/>
        <end position="755"/>
    </location>
</feature>
<gene>
    <name evidence="3" type="ORF">Micbo1qcDRAFT_43790</name>
</gene>
<evidence type="ECO:0000256" key="1">
    <source>
        <dbReference type="SAM" id="MobiDB-lite"/>
    </source>
</evidence>
<feature type="region of interest" description="Disordered" evidence="1">
    <location>
        <begin position="500"/>
        <end position="562"/>
    </location>
</feature>
<feature type="compositionally biased region" description="Basic and acidic residues" evidence="1">
    <location>
        <begin position="149"/>
        <end position="160"/>
    </location>
</feature>
<evidence type="ECO:0000259" key="2">
    <source>
        <dbReference type="PROSITE" id="PS50108"/>
    </source>
</evidence>
<feature type="region of interest" description="Disordered" evidence="1">
    <location>
        <begin position="145"/>
        <end position="168"/>
    </location>
</feature>
<feature type="compositionally biased region" description="Pro residues" evidence="1">
    <location>
        <begin position="289"/>
        <end position="302"/>
    </location>
</feature>
<dbReference type="PROSITE" id="PS50108">
    <property type="entry name" value="CRIB"/>
    <property type="match status" value="1"/>
</dbReference>
<proteinExistence type="predicted"/>
<feature type="region of interest" description="Disordered" evidence="1">
    <location>
        <begin position="356"/>
        <end position="377"/>
    </location>
</feature>
<dbReference type="EMBL" id="KQ964247">
    <property type="protein sequence ID" value="KXJ94382.1"/>
    <property type="molecule type" value="Genomic_DNA"/>
</dbReference>
<dbReference type="STRING" id="196109.A0A136JB72"/>
<organism evidence="3 4">
    <name type="scientific">Microdochium bolleyi</name>
    <dbReference type="NCBI Taxonomy" id="196109"/>
    <lineage>
        <taxon>Eukaryota</taxon>
        <taxon>Fungi</taxon>
        <taxon>Dikarya</taxon>
        <taxon>Ascomycota</taxon>
        <taxon>Pezizomycotina</taxon>
        <taxon>Sordariomycetes</taxon>
        <taxon>Xylariomycetidae</taxon>
        <taxon>Xylariales</taxon>
        <taxon>Microdochiaceae</taxon>
        <taxon>Microdochium</taxon>
    </lineage>
</organism>
<dbReference type="Proteomes" id="UP000070501">
    <property type="component" value="Unassembled WGS sequence"/>
</dbReference>
<dbReference type="InParanoid" id="A0A136JB72"/>
<feature type="compositionally biased region" description="Low complexity" evidence="1">
    <location>
        <begin position="504"/>
        <end position="514"/>
    </location>
</feature>
<feature type="compositionally biased region" description="Low complexity" evidence="1">
    <location>
        <begin position="77"/>
        <end position="91"/>
    </location>
</feature>
<feature type="compositionally biased region" description="Polar residues" evidence="1">
    <location>
        <begin position="316"/>
        <end position="333"/>
    </location>
</feature>
<keyword evidence="4" id="KW-1185">Reference proteome</keyword>
<feature type="region of interest" description="Disordered" evidence="1">
    <location>
        <begin position="620"/>
        <end position="644"/>
    </location>
</feature>
<feature type="domain" description="CRIB" evidence="2">
    <location>
        <begin position="163"/>
        <end position="176"/>
    </location>
</feature>
<evidence type="ECO:0000313" key="3">
    <source>
        <dbReference type="EMBL" id="KXJ94382.1"/>
    </source>
</evidence>
<feature type="compositionally biased region" description="Polar residues" evidence="1">
    <location>
        <begin position="534"/>
        <end position="545"/>
    </location>
</feature>
<feature type="region of interest" description="Disordered" evidence="1">
    <location>
        <begin position="406"/>
        <end position="427"/>
    </location>
</feature>
<feature type="region of interest" description="Disordered" evidence="1">
    <location>
        <begin position="1"/>
        <end position="133"/>
    </location>
</feature>
<evidence type="ECO:0000313" key="4">
    <source>
        <dbReference type="Proteomes" id="UP000070501"/>
    </source>
</evidence>
<accession>A0A136JB72</accession>